<dbReference type="SMART" id="SM00470">
    <property type="entry name" value="ParB"/>
    <property type="match status" value="1"/>
</dbReference>
<organism evidence="6 7">
    <name type="scientific">Agrobacterium genomosp. 2 str. CFBP 5494</name>
    <dbReference type="NCBI Taxonomy" id="1183436"/>
    <lineage>
        <taxon>Bacteria</taxon>
        <taxon>Pseudomonadati</taxon>
        <taxon>Pseudomonadota</taxon>
        <taxon>Alphaproteobacteria</taxon>
        <taxon>Hyphomicrobiales</taxon>
        <taxon>Rhizobiaceae</taxon>
        <taxon>Rhizobium/Agrobacterium group</taxon>
        <taxon>Agrobacterium</taxon>
        <taxon>Agrobacterium tumefaciens complex</taxon>
    </lineage>
</organism>
<dbReference type="InterPro" id="IPR036086">
    <property type="entry name" value="ParB/Sulfiredoxin_sf"/>
</dbReference>
<dbReference type="PROSITE" id="PS51143">
    <property type="entry name" value="MT_A70"/>
    <property type="match status" value="1"/>
</dbReference>
<gene>
    <name evidence="6" type="ORF">AGR2A_pb20051</name>
</gene>
<dbReference type="Pfam" id="PF05063">
    <property type="entry name" value="MT-A70"/>
    <property type="match status" value="1"/>
</dbReference>
<keyword evidence="7" id="KW-1185">Reference proteome</keyword>
<dbReference type="EMBL" id="FBVY01000048">
    <property type="protein sequence ID" value="CUX03731.1"/>
    <property type="molecule type" value="Genomic_DNA"/>
</dbReference>
<dbReference type="SUPFAM" id="SSF110849">
    <property type="entry name" value="ParB/Sulfiredoxin"/>
    <property type="match status" value="1"/>
</dbReference>
<feature type="domain" description="ParB-like N-terminal" evidence="5">
    <location>
        <begin position="11"/>
        <end position="100"/>
    </location>
</feature>
<dbReference type="RefSeq" id="WP_080823842.1">
    <property type="nucleotide sequence ID" value="NZ_LT009721.1"/>
</dbReference>
<dbReference type="SUPFAM" id="SSF53335">
    <property type="entry name" value="S-adenosyl-L-methionine-dependent methyltransferases"/>
    <property type="match status" value="1"/>
</dbReference>
<evidence type="ECO:0000313" key="6">
    <source>
        <dbReference type="EMBL" id="CUX03731.1"/>
    </source>
</evidence>
<comment type="caution">
    <text evidence="6">The sequence shown here is derived from an EMBL/GenBank/DDBJ whole genome shotgun (WGS) entry which is preliminary data.</text>
</comment>
<evidence type="ECO:0000256" key="2">
    <source>
        <dbReference type="ARBA" id="ARBA00022679"/>
    </source>
</evidence>
<dbReference type="GO" id="GO:0008168">
    <property type="term" value="F:methyltransferase activity"/>
    <property type="evidence" value="ECO:0007669"/>
    <property type="project" value="UniProtKB-KW"/>
</dbReference>
<dbReference type="Pfam" id="PF02195">
    <property type="entry name" value="ParB_N"/>
    <property type="match status" value="1"/>
</dbReference>
<dbReference type="GO" id="GO:0032259">
    <property type="term" value="P:methylation"/>
    <property type="evidence" value="ECO:0007669"/>
    <property type="project" value="UniProtKB-KW"/>
</dbReference>
<dbReference type="InterPro" id="IPR029063">
    <property type="entry name" value="SAM-dependent_MTases_sf"/>
</dbReference>
<evidence type="ECO:0000259" key="5">
    <source>
        <dbReference type="SMART" id="SM00470"/>
    </source>
</evidence>
<dbReference type="PANTHER" id="PTHR12829">
    <property type="entry name" value="N6-ADENOSINE-METHYLTRANSFERASE"/>
    <property type="match status" value="1"/>
</dbReference>
<accession>A0A9W5F8I2</accession>
<dbReference type="AlphaFoldDB" id="A0A9W5F8I2"/>
<proteinExistence type="inferred from homology"/>
<keyword evidence="2" id="KW-0808">Transferase</keyword>
<protein>
    <submittedName>
        <fullName evidence="6">MT-A70 family protein</fullName>
    </submittedName>
</protein>
<dbReference type="CDD" id="cd16409">
    <property type="entry name" value="ParB_N_like"/>
    <property type="match status" value="1"/>
</dbReference>
<keyword evidence="3" id="KW-0949">S-adenosyl-L-methionine</keyword>
<dbReference type="Proteomes" id="UP000191933">
    <property type="component" value="Unassembled WGS sequence"/>
</dbReference>
<dbReference type="InterPro" id="IPR003115">
    <property type="entry name" value="ParB_N"/>
</dbReference>
<evidence type="ECO:0000256" key="4">
    <source>
        <dbReference type="PROSITE-ProRule" id="PRU00489"/>
    </source>
</evidence>
<comment type="similarity">
    <text evidence="4">Belongs to the MT-A70-like family.</text>
</comment>
<dbReference type="PANTHER" id="PTHR12829:SF7">
    <property type="entry name" value="N6-ADENOSINE-METHYLTRANSFERASE CATALYTIC SUBUNIT"/>
    <property type="match status" value="1"/>
</dbReference>
<dbReference type="InterPro" id="IPR007757">
    <property type="entry name" value="MT-A70-like"/>
</dbReference>
<name>A0A9W5F8I2_9HYPH</name>
<reference evidence="6 7" key="1">
    <citation type="submission" date="2016-01" db="EMBL/GenBank/DDBJ databases">
        <authorList>
            <person name="Regsiter A."/>
            <person name="william w."/>
        </authorList>
    </citation>
    <scope>NUCLEOTIDE SEQUENCE [LARGE SCALE GENOMIC DNA]</scope>
    <source>
        <strain evidence="6 7">CFBP 5494</strain>
    </source>
</reference>
<evidence type="ECO:0000256" key="3">
    <source>
        <dbReference type="ARBA" id="ARBA00022691"/>
    </source>
</evidence>
<evidence type="ECO:0000313" key="7">
    <source>
        <dbReference type="Proteomes" id="UP000191933"/>
    </source>
</evidence>
<keyword evidence="1" id="KW-0489">Methyltransferase</keyword>
<sequence>MILEPKKKIAVARHIEKIIVGTRLRNLDEAKVLSFMDSIKAVGLKTPITVYGDEADATVRLSAGGHRLEACTRLGMSTILCFHEQGDDTDRELWEIDENLIRSDLSVAERALFMARRKELHLIKYPETAKGVAQALASNAAQGRGGQVVRDAKSFAAATAEATGRDERSIRRDVERGEKISKSAIQQLIGTRHNNGVTLDHLKKIETPEAQESYVRALLAADRAVKAENKVVRNAERASSRASRLRMISLIAEQGRRSTAEMPRAAYSVGYADPPWKQEAWSDETGQDKGLPYPPMPVEEIKALCAGDKSPFTRDAVLYLWVTANRLPDGIAVLEAWGFEYVTCMAWDKVNIGMGRWVRDRHELLLIGKRGSISMAPLEGTQPASLHCEAKTEHSRKPVWFAEQIDRLWPDLRKLELFQRKDSLAEGDIRLNGRWDFWGNQAGTPEGGAA</sequence>
<dbReference type="Gene3D" id="3.90.1530.10">
    <property type="entry name" value="Conserved hypothetical protein from pyrococcus furiosus pfu- 392566-001, ParB domain"/>
    <property type="match status" value="1"/>
</dbReference>
<evidence type="ECO:0000256" key="1">
    <source>
        <dbReference type="ARBA" id="ARBA00022603"/>
    </source>
</evidence>